<evidence type="ECO:0000313" key="1">
    <source>
        <dbReference type="EMBL" id="MFD1632008.1"/>
    </source>
</evidence>
<name>A0ABW4IGY2_9SPHI</name>
<organism evidence="1 2">
    <name type="scientific">Pseudopedobacter beijingensis</name>
    <dbReference type="NCBI Taxonomy" id="1207056"/>
    <lineage>
        <taxon>Bacteria</taxon>
        <taxon>Pseudomonadati</taxon>
        <taxon>Bacteroidota</taxon>
        <taxon>Sphingobacteriia</taxon>
        <taxon>Sphingobacteriales</taxon>
        <taxon>Sphingobacteriaceae</taxon>
        <taxon>Pseudopedobacter</taxon>
    </lineage>
</organism>
<comment type="caution">
    <text evidence="1">The sequence shown here is derived from an EMBL/GenBank/DDBJ whole genome shotgun (WGS) entry which is preliminary data.</text>
</comment>
<reference evidence="2" key="1">
    <citation type="journal article" date="2019" name="Int. J. Syst. Evol. Microbiol.">
        <title>The Global Catalogue of Microorganisms (GCM) 10K type strain sequencing project: providing services to taxonomists for standard genome sequencing and annotation.</title>
        <authorList>
            <consortium name="The Broad Institute Genomics Platform"/>
            <consortium name="The Broad Institute Genome Sequencing Center for Infectious Disease"/>
            <person name="Wu L."/>
            <person name="Ma J."/>
        </authorList>
    </citation>
    <scope>NUCLEOTIDE SEQUENCE [LARGE SCALE GENOMIC DNA]</scope>
    <source>
        <strain evidence="2">CCUG 53762</strain>
    </source>
</reference>
<protein>
    <recommendedName>
        <fullName evidence="3">HTH cro/C1-type domain-containing protein</fullName>
    </recommendedName>
</protein>
<dbReference type="EMBL" id="JBHUDG010000051">
    <property type="protein sequence ID" value="MFD1632008.1"/>
    <property type="molecule type" value="Genomic_DNA"/>
</dbReference>
<evidence type="ECO:0000313" key="2">
    <source>
        <dbReference type="Proteomes" id="UP001597118"/>
    </source>
</evidence>
<keyword evidence="2" id="KW-1185">Reference proteome</keyword>
<accession>A0ABW4IGY2</accession>
<evidence type="ECO:0008006" key="3">
    <source>
        <dbReference type="Google" id="ProtNLM"/>
    </source>
</evidence>
<dbReference type="RefSeq" id="WP_379664330.1">
    <property type="nucleotide sequence ID" value="NZ_JBHUDG010000051.1"/>
</dbReference>
<sequence length="78" mass="8593">MNTKASKLTVKNRIKEVLNSKGFKTVTPTEAVLNSIGITLHRFNKIADNKVDVTAGELIGFSNWLNIPIDGLIDPKDK</sequence>
<dbReference type="Proteomes" id="UP001597118">
    <property type="component" value="Unassembled WGS sequence"/>
</dbReference>
<gene>
    <name evidence="1" type="ORF">ACFSAH_19205</name>
</gene>
<proteinExistence type="predicted"/>